<evidence type="ECO:0000313" key="1">
    <source>
        <dbReference type="EMBL" id="ADW16325.1"/>
    </source>
</evidence>
<dbReference type="RefSeq" id="WP_015722873.1">
    <property type="nucleotide sequence ID" value="NC_014972.1"/>
</dbReference>
<sequence>MPDYLTVRSHGVVTYCDGLIARIQADQAEAYLLSLVGSPEHIQATSTHFTMGGACHITGIESVPLELGRAPGPLRSIRARRIGDVVTRVIISADQFARTALQTETVCSAIVFGMDLAAVRQQAWHRLANSTTVALLPEWRDWLWDEVLQPERLYSFGNPQRRQAWRISWQEEELAERVRAGVREQVLG</sequence>
<dbReference type="KEGG" id="dpr:Despr_0134"/>
<evidence type="ECO:0000313" key="2">
    <source>
        <dbReference type="Proteomes" id="UP000006365"/>
    </source>
</evidence>
<organism evidence="1 2">
    <name type="scientific">Desulfobulbus propionicus (strain ATCC 33891 / DSM 2032 / VKM B-1956 / 1pr3)</name>
    <dbReference type="NCBI Taxonomy" id="577650"/>
    <lineage>
        <taxon>Bacteria</taxon>
        <taxon>Pseudomonadati</taxon>
        <taxon>Thermodesulfobacteriota</taxon>
        <taxon>Desulfobulbia</taxon>
        <taxon>Desulfobulbales</taxon>
        <taxon>Desulfobulbaceae</taxon>
        <taxon>Desulfobulbus</taxon>
    </lineage>
</organism>
<keyword evidence="2" id="KW-1185">Reference proteome</keyword>
<name>A0A7U3YJ32_DESPD</name>
<accession>A0A7U3YJ32</accession>
<proteinExistence type="predicted"/>
<dbReference type="Proteomes" id="UP000006365">
    <property type="component" value="Chromosome"/>
</dbReference>
<dbReference type="EMBL" id="CP002364">
    <property type="protein sequence ID" value="ADW16325.1"/>
    <property type="molecule type" value="Genomic_DNA"/>
</dbReference>
<protein>
    <submittedName>
        <fullName evidence="1">Uncharacterized protein</fullName>
    </submittedName>
</protein>
<gene>
    <name evidence="1" type="ordered locus">Despr_0134</name>
</gene>
<dbReference type="AlphaFoldDB" id="A0A7U3YJ32"/>
<reference evidence="1 2" key="1">
    <citation type="journal article" date="2011" name="Stand. Genomic Sci.">
        <title>Complete genome sequence of Desulfobulbus propionicus type strain (1pr3).</title>
        <authorList>
            <person name="Pagani I."/>
            <person name="Lapidus A."/>
            <person name="Nolan M."/>
            <person name="Lucas S."/>
            <person name="Hammon N."/>
            <person name="Deshpande S."/>
            <person name="Cheng J.F."/>
            <person name="Chertkov O."/>
            <person name="Davenport K."/>
            <person name="Tapia R."/>
            <person name="Han C."/>
            <person name="Goodwin L."/>
            <person name="Pitluck S."/>
            <person name="Liolios K."/>
            <person name="Mavromatis K."/>
            <person name="Ivanova N."/>
            <person name="Mikhailova N."/>
            <person name="Pati A."/>
            <person name="Chen A."/>
            <person name="Palaniappan K."/>
            <person name="Land M."/>
            <person name="Hauser L."/>
            <person name="Chang Y.J."/>
            <person name="Jeffries C.D."/>
            <person name="Detter J.C."/>
            <person name="Brambilla E."/>
            <person name="Kannan K.P."/>
            <person name="Djao O.D."/>
            <person name="Rohde M."/>
            <person name="Pukall R."/>
            <person name="Spring S."/>
            <person name="Goker M."/>
            <person name="Sikorski J."/>
            <person name="Woyke T."/>
            <person name="Bristow J."/>
            <person name="Eisen J.A."/>
            <person name="Markowitz V."/>
            <person name="Hugenholtz P."/>
            <person name="Kyrpides N.C."/>
            <person name="Klenk H.P."/>
        </authorList>
    </citation>
    <scope>NUCLEOTIDE SEQUENCE [LARGE SCALE GENOMIC DNA]</scope>
    <source>
        <strain evidence="2">ATCC 33891 / DSM 2032 / 1pr3</strain>
    </source>
</reference>